<feature type="compositionally biased region" description="Gly residues" evidence="16">
    <location>
        <begin position="98"/>
        <end position="125"/>
    </location>
</feature>
<dbReference type="GO" id="GO:0005737">
    <property type="term" value="C:cytoplasm"/>
    <property type="evidence" value="ECO:0007669"/>
    <property type="project" value="UniProtKB-SubCell"/>
</dbReference>
<feature type="region of interest" description="Disordered" evidence="16">
    <location>
        <begin position="914"/>
        <end position="940"/>
    </location>
</feature>
<dbReference type="GO" id="GO:0000781">
    <property type="term" value="C:chromosome, telomeric region"/>
    <property type="evidence" value="ECO:0007669"/>
    <property type="project" value="UniProtKB-SubCell"/>
</dbReference>
<evidence type="ECO:0000256" key="3">
    <source>
        <dbReference type="ARBA" id="ARBA00004574"/>
    </source>
</evidence>
<keyword evidence="13" id="KW-0238">DNA-binding</keyword>
<feature type="compositionally biased region" description="Low complexity" evidence="16">
    <location>
        <begin position="565"/>
        <end position="603"/>
    </location>
</feature>
<dbReference type="GO" id="GO:0043130">
    <property type="term" value="F:ubiquitin binding"/>
    <property type="evidence" value="ECO:0007669"/>
    <property type="project" value="InterPro"/>
</dbReference>
<feature type="compositionally biased region" description="Gly residues" evidence="16">
    <location>
        <begin position="981"/>
        <end position="995"/>
    </location>
</feature>
<feature type="compositionally biased region" description="Pro residues" evidence="16">
    <location>
        <begin position="255"/>
        <end position="287"/>
    </location>
</feature>
<feature type="compositionally biased region" description="Low complexity" evidence="16">
    <location>
        <begin position="541"/>
        <end position="554"/>
    </location>
</feature>
<gene>
    <name evidence="18" type="ORF">STEHIDRAFT_150705</name>
</gene>
<feature type="compositionally biased region" description="Low complexity" evidence="16">
    <location>
        <begin position="920"/>
        <end position="939"/>
    </location>
</feature>
<dbReference type="eggNOG" id="ENOG502S359">
    <property type="taxonomic scope" value="Eukaryota"/>
</dbReference>
<evidence type="ECO:0000256" key="10">
    <source>
        <dbReference type="ARBA" id="ARBA00022786"/>
    </source>
</evidence>
<feature type="compositionally biased region" description="Low complexity" evidence="16">
    <location>
        <begin position="739"/>
        <end position="774"/>
    </location>
</feature>
<feature type="compositionally biased region" description="Low complexity" evidence="16">
    <location>
        <begin position="509"/>
        <end position="527"/>
    </location>
</feature>
<evidence type="ECO:0000313" key="18">
    <source>
        <dbReference type="EMBL" id="EIM80101.1"/>
    </source>
</evidence>
<sequence>MTSYQSSNFRRSQQPNDSAVPDAKYKTQVNTLQELFPSWSNEDLQSVLTEVGGDVQVAATRITEGQVEQWGAVTRKKDKKAPGHASKDSLSTTERGGSRGARGGRGGRGGPGRGGAAGGRGFGARGGHRDSIPRAQHAPAPAPAAAQQSTSDAPTQNGTNGVTPDATPAPAWGDSAPDQEGPGWASATETETTKAPSTNWAETPSASAWGADTTVNGSAAASPSVQSKSLAPKPAAKTPATSKLSWAQIARAPEKPAPTPAPVVPPPAPQPAAPAPAPTQEPTPPPEPEPELQPEVSPEQPQENGWEEPTTADQPPSWDDEPQTKPSITATEPWATSAEPEPVEEVHVKEEDFQPEVEPTPAPEPAPVEPPAPAQPTPKEPEPVAKHIAPAVQIRPTSAAHRHSARFKNTDQPVIMPNNFGAGLEKIGMQFGSLSLGGEDLDSQPEPTPAPEPAPQPAESPVAPAAVPEPQQLPPQAAALVSPPEPSVPAPSVSPSVQASLHSAPTMFSQSLSSHSNLQSSITHPNIPSQPPSLPSPAAIPSPITMYQQQQQQQPTHSPQSLGGHHQQQQAPQPQQPQQHQTPAQSHIQPQQQQQLHNQYTQHGLPTHLDPSQNQVQHSPHLAHTQQPQPQQQTMASQHPYYQRQTEPPYFHTATPPAGQGQEGTYGAFGQLGGQVHQSQGSHLGGYGGADYGYDNQRGFYDSYGQQQSGFSQRGVLHDDVKSLPGLQQQSNPPSAGLPPASTASSQHPQSAAATASAAAQSQPGSQGPPQSYGAPPPMNPYYHQSPYPTSYGYPSAYNYGQYNIAPQPAFVKYPIFPAGGPPGGPGSAPSPAQKQGPSAVSVGAQSNPYGGYLTQQQQSYEDIGAGYGHPQAHQHGHGQAGSGLPGGDYGKQLYGAQAMQGFMGGAGGAGGVGGGAGASAGASAPGQALGRGQAAGGASPENAYKSYGGGQGVKDVGVGVGQGAGGAGMGGSGIGSAAGMGGVGQAGGPQGRGGQQPQQPGAAGGGFYGAGRFAGQVQGAQGGQNTHQQHQGPAAHHQMGYQHQQGASDGGSPFYGYQPRAGYWQ</sequence>
<keyword evidence="12" id="KW-0779">Telomere</keyword>
<feature type="compositionally biased region" description="Polar residues" evidence="16">
    <location>
        <begin position="213"/>
        <end position="226"/>
    </location>
</feature>
<feature type="region of interest" description="Disordered" evidence="16">
    <location>
        <begin position="431"/>
        <end position="674"/>
    </location>
</feature>
<keyword evidence="15" id="KW-0539">Nucleus</keyword>
<feature type="compositionally biased region" description="Low complexity" evidence="16">
    <location>
        <begin position="227"/>
        <end position="244"/>
    </location>
</feature>
<evidence type="ECO:0000256" key="14">
    <source>
        <dbReference type="ARBA" id="ARBA00023204"/>
    </source>
</evidence>
<feature type="region of interest" description="Disordered" evidence="16">
    <location>
        <begin position="822"/>
        <end position="850"/>
    </location>
</feature>
<keyword evidence="10" id="KW-0833">Ubl conjugation pathway</keyword>
<comment type="subcellular location">
    <subcellularLocation>
        <location evidence="3">Chromosome</location>
        <location evidence="3">Telomere</location>
    </subcellularLocation>
    <subcellularLocation>
        <location evidence="2">Cytoplasm</location>
    </subcellularLocation>
    <subcellularLocation>
        <location evidence="1">Nucleus</location>
    </subcellularLocation>
</comment>
<feature type="compositionally biased region" description="Low complexity" evidence="16">
    <location>
        <begin position="459"/>
        <end position="482"/>
    </location>
</feature>
<dbReference type="GO" id="GO:0003677">
    <property type="term" value="F:DNA binding"/>
    <property type="evidence" value="ECO:0007669"/>
    <property type="project" value="UniProtKB-KW"/>
</dbReference>
<dbReference type="GO" id="GO:0006281">
    <property type="term" value="P:DNA repair"/>
    <property type="evidence" value="ECO:0007669"/>
    <property type="project" value="UniProtKB-KW"/>
</dbReference>
<feature type="compositionally biased region" description="Low complexity" evidence="16">
    <location>
        <begin position="490"/>
        <end position="500"/>
    </location>
</feature>
<feature type="region of interest" description="Disordered" evidence="16">
    <location>
        <begin position="724"/>
        <end position="782"/>
    </location>
</feature>
<dbReference type="PROSITE" id="PS51140">
    <property type="entry name" value="CUE"/>
    <property type="match status" value="1"/>
</dbReference>
<keyword evidence="19" id="KW-1185">Reference proteome</keyword>
<feature type="compositionally biased region" description="Low complexity" evidence="16">
    <location>
        <begin position="135"/>
        <end position="156"/>
    </location>
</feature>
<dbReference type="EMBL" id="JH687399">
    <property type="protein sequence ID" value="EIM80101.1"/>
    <property type="molecule type" value="Genomic_DNA"/>
</dbReference>
<evidence type="ECO:0000256" key="11">
    <source>
        <dbReference type="ARBA" id="ARBA00022843"/>
    </source>
</evidence>
<comment type="similarity">
    <text evidence="4">Belongs to the DEF1 family.</text>
</comment>
<evidence type="ECO:0000256" key="6">
    <source>
        <dbReference type="ARBA" id="ARBA00022454"/>
    </source>
</evidence>
<name>R7RXH3_STEHR</name>
<dbReference type="OMA" id="MYQNQFP"/>
<feature type="compositionally biased region" description="Polar residues" evidence="16">
    <location>
        <begin position="187"/>
        <end position="206"/>
    </location>
</feature>
<feature type="compositionally biased region" description="Pro residues" evidence="16">
    <location>
        <begin position="446"/>
        <end position="458"/>
    </location>
</feature>
<proteinExistence type="inferred from homology"/>
<dbReference type="CDD" id="cd14368">
    <property type="entry name" value="CUE_DEF1_like"/>
    <property type="match status" value="1"/>
</dbReference>
<dbReference type="InterPro" id="IPR051833">
    <property type="entry name" value="TC-DDR_regulator"/>
</dbReference>
<evidence type="ECO:0000256" key="16">
    <source>
        <dbReference type="SAM" id="MobiDB-lite"/>
    </source>
</evidence>
<dbReference type="PANTHER" id="PTHR16308:SF13">
    <property type="entry name" value="PROTEIN LINGERER"/>
    <property type="match status" value="1"/>
</dbReference>
<dbReference type="Pfam" id="PF02845">
    <property type="entry name" value="CUE"/>
    <property type="match status" value="1"/>
</dbReference>
<feature type="compositionally biased region" description="Low complexity" evidence="16">
    <location>
        <begin position="293"/>
        <end position="303"/>
    </location>
</feature>
<feature type="compositionally biased region" description="Polar residues" evidence="16">
    <location>
        <begin position="834"/>
        <end position="850"/>
    </location>
</feature>
<evidence type="ECO:0000256" key="5">
    <source>
        <dbReference type="ARBA" id="ARBA00020536"/>
    </source>
</evidence>
<feature type="compositionally biased region" description="Pro residues" evidence="16">
    <location>
        <begin position="358"/>
        <end position="378"/>
    </location>
</feature>
<evidence type="ECO:0000256" key="2">
    <source>
        <dbReference type="ARBA" id="ARBA00004496"/>
    </source>
</evidence>
<evidence type="ECO:0000259" key="17">
    <source>
        <dbReference type="PROSITE" id="PS51140"/>
    </source>
</evidence>
<feature type="region of interest" description="Disordered" evidence="16">
    <location>
        <begin position="1"/>
        <end position="24"/>
    </location>
</feature>
<evidence type="ECO:0000256" key="12">
    <source>
        <dbReference type="ARBA" id="ARBA00022895"/>
    </source>
</evidence>
<feature type="compositionally biased region" description="Polar residues" evidence="16">
    <location>
        <begin position="1"/>
        <end position="17"/>
    </location>
</feature>
<dbReference type="GO" id="GO:0005634">
    <property type="term" value="C:nucleus"/>
    <property type="evidence" value="ECO:0007669"/>
    <property type="project" value="UniProtKB-SubCell"/>
</dbReference>
<feature type="domain" description="CUE" evidence="17">
    <location>
        <begin position="24"/>
        <end position="67"/>
    </location>
</feature>
<evidence type="ECO:0000313" key="19">
    <source>
        <dbReference type="Proteomes" id="UP000053927"/>
    </source>
</evidence>
<accession>R7RXH3</accession>
<dbReference type="Proteomes" id="UP000053927">
    <property type="component" value="Unassembled WGS sequence"/>
</dbReference>
<evidence type="ECO:0000256" key="13">
    <source>
        <dbReference type="ARBA" id="ARBA00023125"/>
    </source>
</evidence>
<reference evidence="19" key="1">
    <citation type="journal article" date="2012" name="Science">
        <title>The Paleozoic origin of enzymatic lignin decomposition reconstructed from 31 fungal genomes.</title>
        <authorList>
            <person name="Floudas D."/>
            <person name="Binder M."/>
            <person name="Riley R."/>
            <person name="Barry K."/>
            <person name="Blanchette R.A."/>
            <person name="Henrissat B."/>
            <person name="Martinez A.T."/>
            <person name="Otillar R."/>
            <person name="Spatafora J.W."/>
            <person name="Yadav J.S."/>
            <person name="Aerts A."/>
            <person name="Benoit I."/>
            <person name="Boyd A."/>
            <person name="Carlson A."/>
            <person name="Copeland A."/>
            <person name="Coutinho P.M."/>
            <person name="de Vries R.P."/>
            <person name="Ferreira P."/>
            <person name="Findley K."/>
            <person name="Foster B."/>
            <person name="Gaskell J."/>
            <person name="Glotzer D."/>
            <person name="Gorecki P."/>
            <person name="Heitman J."/>
            <person name="Hesse C."/>
            <person name="Hori C."/>
            <person name="Igarashi K."/>
            <person name="Jurgens J.A."/>
            <person name="Kallen N."/>
            <person name="Kersten P."/>
            <person name="Kohler A."/>
            <person name="Kuees U."/>
            <person name="Kumar T.K.A."/>
            <person name="Kuo A."/>
            <person name="LaButti K."/>
            <person name="Larrondo L.F."/>
            <person name="Lindquist E."/>
            <person name="Ling A."/>
            <person name="Lombard V."/>
            <person name="Lucas S."/>
            <person name="Lundell T."/>
            <person name="Martin R."/>
            <person name="McLaughlin D.J."/>
            <person name="Morgenstern I."/>
            <person name="Morin E."/>
            <person name="Murat C."/>
            <person name="Nagy L.G."/>
            <person name="Nolan M."/>
            <person name="Ohm R.A."/>
            <person name="Patyshakuliyeva A."/>
            <person name="Rokas A."/>
            <person name="Ruiz-Duenas F.J."/>
            <person name="Sabat G."/>
            <person name="Salamov A."/>
            <person name="Samejima M."/>
            <person name="Schmutz J."/>
            <person name="Slot J.C."/>
            <person name="St John F."/>
            <person name="Stenlid J."/>
            <person name="Sun H."/>
            <person name="Sun S."/>
            <person name="Syed K."/>
            <person name="Tsang A."/>
            <person name="Wiebenga A."/>
            <person name="Young D."/>
            <person name="Pisabarro A."/>
            <person name="Eastwood D.C."/>
            <person name="Martin F."/>
            <person name="Cullen D."/>
            <person name="Grigoriev I.V."/>
            <person name="Hibbett D.S."/>
        </authorList>
    </citation>
    <scope>NUCLEOTIDE SEQUENCE [LARGE SCALE GENOMIC DNA]</scope>
    <source>
        <strain evidence="19">FP-91666</strain>
    </source>
</reference>
<feature type="region of interest" description="Disordered" evidence="16">
    <location>
        <begin position="866"/>
        <end position="886"/>
    </location>
</feature>
<evidence type="ECO:0000256" key="4">
    <source>
        <dbReference type="ARBA" id="ARBA00005491"/>
    </source>
</evidence>
<feature type="region of interest" description="Disordered" evidence="16">
    <location>
        <begin position="981"/>
        <end position="1066"/>
    </location>
</feature>
<dbReference type="AlphaFoldDB" id="R7RXH3"/>
<keyword evidence="14" id="KW-0234">DNA repair</keyword>
<dbReference type="PANTHER" id="PTHR16308">
    <property type="entry name" value="UBIQUITIN ASSOCIATED PROTEIN 2-LIKE/LINGERER"/>
    <property type="match status" value="1"/>
</dbReference>
<feature type="compositionally biased region" description="Low complexity" evidence="16">
    <location>
        <begin position="1011"/>
        <end position="1039"/>
    </location>
</feature>
<evidence type="ECO:0000256" key="15">
    <source>
        <dbReference type="ARBA" id="ARBA00023242"/>
    </source>
</evidence>
<organism evidence="18 19">
    <name type="scientific">Stereum hirsutum (strain FP-91666)</name>
    <name type="common">White-rot fungus</name>
    <dbReference type="NCBI Taxonomy" id="721885"/>
    <lineage>
        <taxon>Eukaryota</taxon>
        <taxon>Fungi</taxon>
        <taxon>Dikarya</taxon>
        <taxon>Basidiomycota</taxon>
        <taxon>Agaricomycotina</taxon>
        <taxon>Agaricomycetes</taxon>
        <taxon>Russulales</taxon>
        <taxon>Stereaceae</taxon>
        <taxon>Stereum</taxon>
    </lineage>
</organism>
<keyword evidence="6" id="KW-0158">Chromosome</keyword>
<evidence type="ECO:0000256" key="1">
    <source>
        <dbReference type="ARBA" id="ARBA00004123"/>
    </source>
</evidence>
<protein>
    <recommendedName>
        <fullName evidence="5">RNA polymerase II degradation factor 1</fullName>
    </recommendedName>
</protein>
<keyword evidence="8" id="KW-0597">Phosphoprotein</keyword>
<keyword evidence="7" id="KW-0963">Cytoplasm</keyword>
<dbReference type="InterPro" id="IPR003892">
    <property type="entry name" value="CUE"/>
</dbReference>
<feature type="compositionally biased region" description="Pro residues" evidence="16">
    <location>
        <begin position="528"/>
        <end position="540"/>
    </location>
</feature>
<evidence type="ECO:0000256" key="7">
    <source>
        <dbReference type="ARBA" id="ARBA00022490"/>
    </source>
</evidence>
<dbReference type="RefSeq" id="XP_007310718.1">
    <property type="nucleotide sequence ID" value="XM_007310656.1"/>
</dbReference>
<dbReference type="GeneID" id="18800088"/>
<keyword evidence="11" id="KW-0832">Ubl conjugation</keyword>
<dbReference type="OrthoDB" id="5396806at2759"/>
<keyword evidence="9" id="KW-0227">DNA damage</keyword>
<evidence type="ECO:0000256" key="8">
    <source>
        <dbReference type="ARBA" id="ARBA00022553"/>
    </source>
</evidence>
<feature type="region of interest" description="Disordered" evidence="16">
    <location>
        <begin position="63"/>
        <end position="416"/>
    </location>
</feature>
<dbReference type="InterPro" id="IPR041803">
    <property type="entry name" value="DEF1_CUE"/>
</dbReference>
<dbReference type="KEGG" id="shs:STEHIDRAFT_150705"/>
<evidence type="ECO:0000256" key="9">
    <source>
        <dbReference type="ARBA" id="ARBA00022763"/>
    </source>
</evidence>